<accession>A0ABV4A2Q7</accession>
<evidence type="ECO:0000313" key="2">
    <source>
        <dbReference type="Proteomes" id="UP001561046"/>
    </source>
</evidence>
<sequence length="57" mass="5891">MKATKRTAAVIGISVVNDANQPGAGLPQVGFEAIVVIDTAKSTNHLMTLLGRSSLRA</sequence>
<organism evidence="1 2">
    <name type="scientific">Comamonas guangdongensis</name>
    <dbReference type="NCBI Taxonomy" id="510515"/>
    <lineage>
        <taxon>Bacteria</taxon>
        <taxon>Pseudomonadati</taxon>
        <taxon>Pseudomonadota</taxon>
        <taxon>Betaproteobacteria</taxon>
        <taxon>Burkholderiales</taxon>
        <taxon>Comamonadaceae</taxon>
        <taxon>Comamonas</taxon>
    </lineage>
</organism>
<dbReference type="EMBL" id="JBFYGN010000044">
    <property type="protein sequence ID" value="MEX8195366.1"/>
    <property type="molecule type" value="Genomic_DNA"/>
</dbReference>
<evidence type="ECO:0000313" key="1">
    <source>
        <dbReference type="EMBL" id="MEX8195366.1"/>
    </source>
</evidence>
<comment type="caution">
    <text evidence="1">The sequence shown here is derived from an EMBL/GenBank/DDBJ whole genome shotgun (WGS) entry which is preliminary data.</text>
</comment>
<dbReference type="RefSeq" id="WP_369340536.1">
    <property type="nucleotide sequence ID" value="NZ_JBFYGN010000044.1"/>
</dbReference>
<name>A0ABV4A2Q7_9BURK</name>
<protein>
    <submittedName>
        <fullName evidence="1">Uncharacterized protein</fullName>
    </submittedName>
</protein>
<keyword evidence="2" id="KW-1185">Reference proteome</keyword>
<reference evidence="1 2" key="1">
    <citation type="journal article" date="2013" name="Int. J. Syst. Evol. Microbiol.">
        <title>Comamonas guangdongensis sp. nov., isolated from subterranean forest sediment, and emended description of the genus Comamonas.</title>
        <authorList>
            <person name="Zhang J."/>
            <person name="Wang Y."/>
            <person name="Zhou S."/>
            <person name="Wu C."/>
            <person name="He J."/>
            <person name="Li F."/>
        </authorList>
    </citation>
    <scope>NUCLEOTIDE SEQUENCE [LARGE SCALE GENOMIC DNA]</scope>
    <source>
        <strain evidence="1 2">CCTCC AB2011133</strain>
    </source>
</reference>
<proteinExistence type="predicted"/>
<gene>
    <name evidence="1" type="ORF">AB6724_21260</name>
</gene>
<dbReference type="Proteomes" id="UP001561046">
    <property type="component" value="Unassembled WGS sequence"/>
</dbReference>